<reference evidence="1 2" key="1">
    <citation type="submission" date="2016-10" db="EMBL/GenBank/DDBJ databases">
        <authorList>
            <person name="de Groot N.N."/>
        </authorList>
    </citation>
    <scope>NUCLEOTIDE SEQUENCE [LARGE SCALE GENOMIC DNA]</scope>
    <source>
        <strain evidence="1 2">DSM 45434</strain>
    </source>
</reference>
<proteinExistence type="predicted"/>
<dbReference type="AlphaFoldDB" id="A0A1H1VJX7"/>
<dbReference type="EMBL" id="LT629765">
    <property type="protein sequence ID" value="SDS85187.1"/>
    <property type="molecule type" value="Genomic_DNA"/>
</dbReference>
<gene>
    <name evidence="1" type="ORF">SAMN04488539_2531</name>
</gene>
<dbReference type="Proteomes" id="UP000182237">
    <property type="component" value="Chromosome I"/>
</dbReference>
<name>A0A1H1VJX7_9CORY</name>
<evidence type="ECO:0000313" key="2">
    <source>
        <dbReference type="Proteomes" id="UP000182237"/>
    </source>
</evidence>
<dbReference type="RefSeq" id="WP_040421731.1">
    <property type="nucleotide sequence ID" value="NZ_LT629765.1"/>
</dbReference>
<protein>
    <submittedName>
        <fullName evidence="1">Uncharacterized protein</fullName>
    </submittedName>
</protein>
<organism evidence="1 2">
    <name type="scientific">Corynebacterium timonense</name>
    <dbReference type="NCBI Taxonomy" id="441500"/>
    <lineage>
        <taxon>Bacteria</taxon>
        <taxon>Bacillati</taxon>
        <taxon>Actinomycetota</taxon>
        <taxon>Actinomycetes</taxon>
        <taxon>Mycobacteriales</taxon>
        <taxon>Corynebacteriaceae</taxon>
        <taxon>Corynebacterium</taxon>
    </lineage>
</organism>
<keyword evidence="2" id="KW-1185">Reference proteome</keyword>
<dbReference type="OrthoDB" id="5189801at2"/>
<evidence type="ECO:0000313" key="1">
    <source>
        <dbReference type="EMBL" id="SDS85187.1"/>
    </source>
</evidence>
<accession>A0A1H1VJX7</accession>
<dbReference type="STRING" id="1203190.GCA_000312345_01923"/>
<sequence>MRLIHCACASRLHIDAARNVPLPALPSRSDLRFLDDAARELLPVDPTPSLAEIAASPSVEHLGAPTFAPQEPAERLRVVVSGSDAALAAVLSRMMRADYLWAEVAYIPTDPASAGAAVWGVAALSEADRLAAAIEAPVTPSPCIRTDRSEVVAGSATLTHHDPAREFVGEIVVDSQVLLFREDPGFSARFSGDFGAKLVPMNDQPGLAASRLTTPTNATGPAGRRSPEQLEALSRLPLGAFFTRRARVAPGRVDASSVLTGRAVQAGGLDICVTVDGVARPRPVDRVTFYRHLRDLQSVKLPA</sequence>
<dbReference type="eggNOG" id="COG1597">
    <property type="taxonomic scope" value="Bacteria"/>
</dbReference>